<reference evidence="2 3" key="1">
    <citation type="submission" date="2024-02" db="EMBL/GenBank/DDBJ databases">
        <title>A draft genome for the cacao thread blight pathogen Marasmius crinis-equi.</title>
        <authorList>
            <person name="Cohen S.P."/>
            <person name="Baruah I.K."/>
            <person name="Amoako-Attah I."/>
            <person name="Bukari Y."/>
            <person name="Meinhardt L.W."/>
            <person name="Bailey B.A."/>
        </authorList>
    </citation>
    <scope>NUCLEOTIDE SEQUENCE [LARGE SCALE GENOMIC DNA]</scope>
    <source>
        <strain evidence="2 3">GH-76</strain>
    </source>
</reference>
<sequence>MYFISPASTPIKYWINLLSVSTTFKFPRGREHAIAAIDLCQVTSNTIEPARIIEIANLYGVEKCLEPAYAAFAEQKEIVSKEEAEMIGMKGLLVIMRAQEARLRETIWVMESRDAKLEALRCKDLQQDADFDGDFEGRVQASTPTNHATPSLAALLAQVFVPLLPPTRTSETPQASLPPGEYNSSA</sequence>
<organism evidence="2 3">
    <name type="scientific">Marasmius crinis-equi</name>
    <dbReference type="NCBI Taxonomy" id="585013"/>
    <lineage>
        <taxon>Eukaryota</taxon>
        <taxon>Fungi</taxon>
        <taxon>Dikarya</taxon>
        <taxon>Basidiomycota</taxon>
        <taxon>Agaricomycotina</taxon>
        <taxon>Agaricomycetes</taxon>
        <taxon>Agaricomycetidae</taxon>
        <taxon>Agaricales</taxon>
        <taxon>Marasmiineae</taxon>
        <taxon>Marasmiaceae</taxon>
        <taxon>Marasmius</taxon>
    </lineage>
</organism>
<evidence type="ECO:0000313" key="2">
    <source>
        <dbReference type="EMBL" id="KAL0567915.1"/>
    </source>
</evidence>
<accession>A0ABR3EYA8</accession>
<protein>
    <submittedName>
        <fullName evidence="2">Uncharacterized protein</fullName>
    </submittedName>
</protein>
<evidence type="ECO:0000313" key="3">
    <source>
        <dbReference type="Proteomes" id="UP001465976"/>
    </source>
</evidence>
<keyword evidence="3" id="KW-1185">Reference proteome</keyword>
<evidence type="ECO:0000256" key="1">
    <source>
        <dbReference type="SAM" id="MobiDB-lite"/>
    </source>
</evidence>
<comment type="caution">
    <text evidence="2">The sequence shown here is derived from an EMBL/GenBank/DDBJ whole genome shotgun (WGS) entry which is preliminary data.</text>
</comment>
<dbReference type="Proteomes" id="UP001465976">
    <property type="component" value="Unassembled WGS sequence"/>
</dbReference>
<dbReference type="EMBL" id="JBAHYK010001462">
    <property type="protein sequence ID" value="KAL0567915.1"/>
    <property type="molecule type" value="Genomic_DNA"/>
</dbReference>
<proteinExistence type="predicted"/>
<gene>
    <name evidence="2" type="ORF">V5O48_014079</name>
</gene>
<feature type="region of interest" description="Disordered" evidence="1">
    <location>
        <begin position="167"/>
        <end position="186"/>
    </location>
</feature>
<name>A0ABR3EYA8_9AGAR</name>